<feature type="compositionally biased region" description="Basic and acidic residues" evidence="1">
    <location>
        <begin position="68"/>
        <end position="77"/>
    </location>
</feature>
<sequence length="108" mass="12347">MKNQSKSMVDSDFKETNVKIVGDHRMSESGCSATLLTARQELVQDACRRRFSQVLSQKITMVLTREGLKRSHDKVEEPQPSTSSSAAPSQEIMYIFFSIYFICIFYII</sequence>
<accession>A0A8S9XC29</accession>
<evidence type="ECO:0000313" key="3">
    <source>
        <dbReference type="EMBL" id="KAF6206577.1"/>
    </source>
</evidence>
<feature type="compositionally biased region" description="Low complexity" evidence="1">
    <location>
        <begin position="78"/>
        <end position="87"/>
    </location>
</feature>
<evidence type="ECO:0000256" key="2">
    <source>
        <dbReference type="SAM" id="Phobius"/>
    </source>
</evidence>
<evidence type="ECO:0000256" key="1">
    <source>
        <dbReference type="SAM" id="MobiDB-lite"/>
    </source>
</evidence>
<name>A0A8S9XC29_APOLU</name>
<dbReference type="AlphaFoldDB" id="A0A8S9XC29"/>
<protein>
    <submittedName>
        <fullName evidence="3">Uncharacterized protein</fullName>
    </submittedName>
</protein>
<keyword evidence="2" id="KW-1133">Transmembrane helix</keyword>
<keyword evidence="2" id="KW-0472">Membrane</keyword>
<feature type="region of interest" description="Disordered" evidence="1">
    <location>
        <begin position="68"/>
        <end position="87"/>
    </location>
</feature>
<evidence type="ECO:0000313" key="4">
    <source>
        <dbReference type="Proteomes" id="UP000466442"/>
    </source>
</evidence>
<feature type="transmembrane region" description="Helical" evidence="2">
    <location>
        <begin position="91"/>
        <end position="107"/>
    </location>
</feature>
<organism evidence="3 4">
    <name type="scientific">Apolygus lucorum</name>
    <name type="common">Small green plant bug</name>
    <name type="synonym">Lygocoris lucorum</name>
    <dbReference type="NCBI Taxonomy" id="248454"/>
    <lineage>
        <taxon>Eukaryota</taxon>
        <taxon>Metazoa</taxon>
        <taxon>Ecdysozoa</taxon>
        <taxon>Arthropoda</taxon>
        <taxon>Hexapoda</taxon>
        <taxon>Insecta</taxon>
        <taxon>Pterygota</taxon>
        <taxon>Neoptera</taxon>
        <taxon>Paraneoptera</taxon>
        <taxon>Hemiptera</taxon>
        <taxon>Heteroptera</taxon>
        <taxon>Panheteroptera</taxon>
        <taxon>Cimicomorpha</taxon>
        <taxon>Miridae</taxon>
        <taxon>Mirini</taxon>
        <taxon>Apolygus</taxon>
    </lineage>
</organism>
<keyword evidence="2" id="KW-0812">Transmembrane</keyword>
<dbReference type="Proteomes" id="UP000466442">
    <property type="component" value="Unassembled WGS sequence"/>
</dbReference>
<proteinExistence type="predicted"/>
<comment type="caution">
    <text evidence="3">The sequence shown here is derived from an EMBL/GenBank/DDBJ whole genome shotgun (WGS) entry which is preliminary data.</text>
</comment>
<gene>
    <name evidence="3" type="ORF">GE061_017811</name>
</gene>
<reference evidence="3" key="1">
    <citation type="journal article" date="2021" name="Mol. Ecol. Resour.">
        <title>Apolygus lucorum genome provides insights into omnivorousness and mesophyll feeding.</title>
        <authorList>
            <person name="Liu Y."/>
            <person name="Liu H."/>
            <person name="Wang H."/>
            <person name="Huang T."/>
            <person name="Liu B."/>
            <person name="Yang B."/>
            <person name="Yin L."/>
            <person name="Li B."/>
            <person name="Zhang Y."/>
            <person name="Zhang S."/>
            <person name="Jiang F."/>
            <person name="Zhang X."/>
            <person name="Ren Y."/>
            <person name="Wang B."/>
            <person name="Wang S."/>
            <person name="Lu Y."/>
            <person name="Wu K."/>
            <person name="Fan W."/>
            <person name="Wang G."/>
        </authorList>
    </citation>
    <scope>NUCLEOTIDE SEQUENCE</scope>
    <source>
        <strain evidence="3">12Hb</strain>
    </source>
</reference>
<keyword evidence="4" id="KW-1185">Reference proteome</keyword>
<dbReference type="EMBL" id="WIXP02000008">
    <property type="protein sequence ID" value="KAF6206577.1"/>
    <property type="molecule type" value="Genomic_DNA"/>
</dbReference>